<dbReference type="Proteomes" id="UP000245956">
    <property type="component" value="Unassembled WGS sequence"/>
</dbReference>
<evidence type="ECO:0000313" key="3">
    <source>
        <dbReference type="Proteomes" id="UP000245956"/>
    </source>
</evidence>
<proteinExistence type="predicted"/>
<dbReference type="EMBL" id="LCWV01000004">
    <property type="protein sequence ID" value="PWI73940.1"/>
    <property type="molecule type" value="Genomic_DNA"/>
</dbReference>
<dbReference type="AlphaFoldDB" id="A0A2U3EHM1"/>
<keyword evidence="1" id="KW-0732">Signal</keyword>
<protein>
    <submittedName>
        <fullName evidence="2">Uncharacterized protein</fullName>
    </submittedName>
</protein>
<feature type="chain" id="PRO_5015675450" evidence="1">
    <location>
        <begin position="21"/>
        <end position="613"/>
    </location>
</feature>
<evidence type="ECO:0000313" key="2">
    <source>
        <dbReference type="EMBL" id="PWI73940.1"/>
    </source>
</evidence>
<name>A0A2U3EHM1_PURLI</name>
<sequence>MKSVTAIPAVCISAPSVALAAFLGDHTWGFANAPSDGLDSVRFPFSVANSPHEPGFFFAQDFHFTNVDKRGGFLGLQPVEDFDKKPFIRAIFSTFVEGAIPQSGNCREGAKVGPGVSCSIEWQHDYGDRYSIDVVNLGDDIWRGSMVDLTTGASAHIGQWKLPPGSGNIKNGGLGDIEYYLWPVHPQSCEALPRTEVTLFNPSSNTSDASGGYMSQPQEFGDCVSKVNFTAEQVDEGWKGSAHARAIVPVSLLFLRVILQEQNLFPLNTTEDATRIHGGPRHPAMTDASPTSMRMAQVSLTTITADDLELLLVTVSEFSGTEAVQHRDHSVRGIVFDARVTALLAGRGEHQLARSSYGPKDIAMKLIATVAALCASAPSIALASGLVSHVFWSFDEFPDDGLTDINFPIRLDHAPHEEGYFFAQQIEFSNSENRSIVGLQPRPDNDDGESTIHAVFASFQDQTTTEHSNCHYAADGDTGVWCAVDVDHDYGRTYYLVVENSQPGSETWKGSIQEPVTGSNVVIGEWTLPPGTGHITNLENYGFIEYYPWHDRPSPSCDVLPRTEVSFFSPSSKTKGATDGFIAEPFEFGDCIGKEGFAVEEIADGWKVGVGFD</sequence>
<reference evidence="2 3" key="1">
    <citation type="journal article" date="2016" name="Front. Microbiol.">
        <title>Genome and transcriptome sequences reveal the specific parasitism of the nematophagous Purpureocillium lilacinum 36-1.</title>
        <authorList>
            <person name="Xie J."/>
            <person name="Li S."/>
            <person name="Mo C."/>
            <person name="Xiao X."/>
            <person name="Peng D."/>
            <person name="Wang G."/>
            <person name="Xiao Y."/>
        </authorList>
    </citation>
    <scope>NUCLEOTIDE SEQUENCE [LARGE SCALE GENOMIC DNA]</scope>
    <source>
        <strain evidence="2 3">36-1</strain>
    </source>
</reference>
<evidence type="ECO:0000256" key="1">
    <source>
        <dbReference type="SAM" id="SignalP"/>
    </source>
</evidence>
<accession>A0A2U3EHM1</accession>
<gene>
    <name evidence="2" type="ORF">PCL_09216</name>
</gene>
<comment type="caution">
    <text evidence="2">The sequence shown here is derived from an EMBL/GenBank/DDBJ whole genome shotgun (WGS) entry which is preliminary data.</text>
</comment>
<organism evidence="2 3">
    <name type="scientific">Purpureocillium lilacinum</name>
    <name type="common">Paecilomyces lilacinus</name>
    <dbReference type="NCBI Taxonomy" id="33203"/>
    <lineage>
        <taxon>Eukaryota</taxon>
        <taxon>Fungi</taxon>
        <taxon>Dikarya</taxon>
        <taxon>Ascomycota</taxon>
        <taxon>Pezizomycotina</taxon>
        <taxon>Sordariomycetes</taxon>
        <taxon>Hypocreomycetidae</taxon>
        <taxon>Hypocreales</taxon>
        <taxon>Ophiocordycipitaceae</taxon>
        <taxon>Purpureocillium</taxon>
    </lineage>
</organism>
<feature type="signal peptide" evidence="1">
    <location>
        <begin position="1"/>
        <end position="20"/>
    </location>
</feature>